<dbReference type="InterPro" id="IPR000805">
    <property type="entry name" value="Glyco_hydro_26"/>
</dbReference>
<proteinExistence type="inferred from homology"/>
<evidence type="ECO:0000259" key="7">
    <source>
        <dbReference type="PROSITE" id="PS51764"/>
    </source>
</evidence>
<keyword evidence="3 4" id="KW-0326">Glycosidase</keyword>
<dbReference type="InterPro" id="IPR002883">
    <property type="entry name" value="CBM10/Dockerin_dom"/>
</dbReference>
<reference evidence="9" key="1">
    <citation type="journal article" date="2019" name="Int. J. Syst. Evol. Microbiol.">
        <title>The Global Catalogue of Microorganisms (GCM) 10K type strain sequencing project: providing services to taxonomists for standard genome sequencing and annotation.</title>
        <authorList>
            <consortium name="The Broad Institute Genomics Platform"/>
            <consortium name="The Broad Institute Genome Sequencing Center for Infectious Disease"/>
            <person name="Wu L."/>
            <person name="Ma J."/>
        </authorList>
    </citation>
    <scope>NUCLEOTIDE SEQUENCE [LARGE SCALE GENOMIC DNA]</scope>
    <source>
        <strain evidence="9">KCTC 52237</strain>
    </source>
</reference>
<comment type="similarity">
    <text evidence="1 4">Belongs to the glycosyl hydrolase 26 family.</text>
</comment>
<dbReference type="RefSeq" id="WP_378120043.1">
    <property type="nucleotide sequence ID" value="NZ_JBHRTF010000004.1"/>
</dbReference>
<keyword evidence="2 4" id="KW-0378">Hydrolase</keyword>
<dbReference type="Pfam" id="PF02156">
    <property type="entry name" value="Glyco_hydro_26"/>
    <property type="match status" value="1"/>
</dbReference>
<dbReference type="Proteomes" id="UP001595555">
    <property type="component" value="Unassembled WGS sequence"/>
</dbReference>
<evidence type="ECO:0000256" key="5">
    <source>
        <dbReference type="SAM" id="SignalP"/>
    </source>
</evidence>
<dbReference type="InterPro" id="IPR017853">
    <property type="entry name" value="GH"/>
</dbReference>
<dbReference type="PROSITE" id="PS51257">
    <property type="entry name" value="PROKAR_LIPOPROTEIN"/>
    <property type="match status" value="1"/>
</dbReference>
<dbReference type="EMBL" id="JBHRTF010000004">
    <property type="protein sequence ID" value="MFC3116620.1"/>
    <property type="molecule type" value="Genomic_DNA"/>
</dbReference>
<keyword evidence="5" id="KW-0732">Signal</keyword>
<dbReference type="PRINTS" id="PR00739">
    <property type="entry name" value="GLHYDRLASE26"/>
</dbReference>
<feature type="active site" description="Proton donor" evidence="4">
    <location>
        <position position="298"/>
    </location>
</feature>
<dbReference type="Gene3D" id="3.20.20.80">
    <property type="entry name" value="Glycosidases"/>
    <property type="match status" value="1"/>
</dbReference>
<dbReference type="GO" id="GO:0016787">
    <property type="term" value="F:hydrolase activity"/>
    <property type="evidence" value="ECO:0007669"/>
    <property type="project" value="UniProtKB-KW"/>
</dbReference>
<evidence type="ECO:0000313" key="9">
    <source>
        <dbReference type="Proteomes" id="UP001595555"/>
    </source>
</evidence>
<accession>A0ABV7FHC2</accession>
<feature type="domain" description="CBM10" evidence="6">
    <location>
        <begin position="81"/>
        <end position="110"/>
    </location>
</feature>
<dbReference type="PANTHER" id="PTHR40079:SF4">
    <property type="entry name" value="GH26 DOMAIN-CONTAINING PROTEIN-RELATED"/>
    <property type="match status" value="1"/>
</dbReference>
<evidence type="ECO:0000313" key="8">
    <source>
        <dbReference type="EMBL" id="MFC3116620.1"/>
    </source>
</evidence>
<dbReference type="PANTHER" id="PTHR40079">
    <property type="entry name" value="MANNAN ENDO-1,4-BETA-MANNOSIDASE E-RELATED"/>
    <property type="match status" value="1"/>
</dbReference>
<evidence type="ECO:0000259" key="6">
    <source>
        <dbReference type="PROSITE" id="PS51763"/>
    </source>
</evidence>
<feature type="signal peptide" evidence="5">
    <location>
        <begin position="1"/>
        <end position="19"/>
    </location>
</feature>
<organism evidence="8 9">
    <name type="scientific">Cellvibrio fontiphilus</name>
    <dbReference type="NCBI Taxonomy" id="1815559"/>
    <lineage>
        <taxon>Bacteria</taxon>
        <taxon>Pseudomonadati</taxon>
        <taxon>Pseudomonadota</taxon>
        <taxon>Gammaproteobacteria</taxon>
        <taxon>Cellvibrionales</taxon>
        <taxon>Cellvibrionaceae</taxon>
        <taxon>Cellvibrio</taxon>
    </lineage>
</organism>
<sequence>MKPLAFLCAPICLVFGLTACGGGGGGKPAAASSAPASSAPGLSSVSSTATSTSSSVSLSSNQTTSASSLSRSSSSAAATAKCTVDGKQWNICVTDNNQWGFEEGNYCIAQSFCPANRTNLPSLGLRDTPVNTQATAKTQRVYTYLKDIWGEKTLTGQQDLTWKDSIDMAARVFNDTGRYPALMGYDFMNYGMTASWVEGLEQTEEAIAYANNGGLVTFSWHWRDPALLNTTNVNNANFYARESDASKNTSFTIPVLNGALDTNSPAYSQLNAGIDLIAEELKKLADANVPVLWRPLHEASGNNGDGWFWWGRTRTDGVPQAFAQILLWRHMYDRLVNHHGIHNLLWVWNGQNAAWYPGDDYVDIVSHDIYDSSDNKTYKSQIATYNQARRYPVESKMVALSENSYIPDPDKIATDGAWWLYFMVWNDGDTAEGVTSSGNFWTGEYYNTNAHKTKVYTHSNMISRDELPDFDLAN</sequence>
<evidence type="ECO:0000256" key="1">
    <source>
        <dbReference type="ARBA" id="ARBA00007754"/>
    </source>
</evidence>
<feature type="chain" id="PRO_5047459909" evidence="5">
    <location>
        <begin position="20"/>
        <end position="474"/>
    </location>
</feature>
<name>A0ABV7FHC2_9GAMM</name>
<dbReference type="SUPFAM" id="SSF57615">
    <property type="entry name" value="Type X cellulose binding domain, CBDX"/>
    <property type="match status" value="1"/>
</dbReference>
<dbReference type="PROSITE" id="PS51764">
    <property type="entry name" value="GH26"/>
    <property type="match status" value="1"/>
</dbReference>
<dbReference type="InterPro" id="IPR022790">
    <property type="entry name" value="GH26_dom"/>
</dbReference>
<evidence type="ECO:0000256" key="2">
    <source>
        <dbReference type="ARBA" id="ARBA00022801"/>
    </source>
</evidence>
<dbReference type="InterPro" id="IPR036601">
    <property type="entry name" value="CBM10_sf"/>
</dbReference>
<evidence type="ECO:0000256" key="3">
    <source>
        <dbReference type="ARBA" id="ARBA00023295"/>
    </source>
</evidence>
<feature type="domain" description="GH26" evidence="7">
    <location>
        <begin position="136"/>
        <end position="465"/>
    </location>
</feature>
<comment type="caution">
    <text evidence="8">The sequence shown here is derived from an EMBL/GenBank/DDBJ whole genome shotgun (WGS) entry which is preliminary data.</text>
</comment>
<protein>
    <submittedName>
        <fullName evidence="8">Glycosyl hydrolase</fullName>
    </submittedName>
</protein>
<keyword evidence="9" id="KW-1185">Reference proteome</keyword>
<dbReference type="PROSITE" id="PS51763">
    <property type="entry name" value="CBM10"/>
    <property type="match status" value="1"/>
</dbReference>
<gene>
    <name evidence="8" type="ORF">ACFODX_13695</name>
</gene>
<feature type="active site" description="Nucleophile" evidence="4">
    <location>
        <position position="402"/>
    </location>
</feature>
<dbReference type="Gene3D" id="2.30.32.30">
    <property type="entry name" value="CBM10"/>
    <property type="match status" value="1"/>
</dbReference>
<evidence type="ECO:0000256" key="4">
    <source>
        <dbReference type="PROSITE-ProRule" id="PRU01100"/>
    </source>
</evidence>
<dbReference type="SUPFAM" id="SSF51445">
    <property type="entry name" value="(Trans)glycosidases"/>
    <property type="match status" value="1"/>
</dbReference>